<sequence length="129" mass="14989">MLCTRAKEILELKSKSGLKLPEDEILSELFLEAMLYVASKCVPSELLRHANEKSSERVYRNIENGNFICYPDKPNFTDENAHLMIDETLTYAVINEVIFLLNKDPFYRDLAIELIAQYNANDGREKEWI</sequence>
<dbReference type="HOGENOM" id="CLU_1913215_0_0_7"/>
<dbReference type="EMBL" id="CP000767">
    <property type="protein sequence ID" value="EAU00373.1"/>
    <property type="molecule type" value="Genomic_DNA"/>
</dbReference>
<reference evidence="1" key="1">
    <citation type="submission" date="2016-07" db="EMBL/GenBank/DDBJ databases">
        <title>Comparative genomics of the Campylobacter concisus group.</title>
        <authorList>
            <person name="Miller W.G."/>
            <person name="Yee E."/>
            <person name="Chapman M.H."/>
            <person name="Huynh S."/>
            <person name="Bono J.L."/>
            <person name="On S.L.W."/>
            <person name="StLeger J."/>
            <person name="Foster G."/>
            <person name="Parker C.T."/>
        </authorList>
    </citation>
    <scope>NUCLEOTIDE SEQUENCE</scope>
    <source>
        <strain evidence="1">525.92</strain>
    </source>
</reference>
<dbReference type="RefSeq" id="WP_011992801.1">
    <property type="nucleotide sequence ID" value="NC_009715.2"/>
</dbReference>
<dbReference type="AlphaFoldDB" id="A7H0T8"/>
<proteinExistence type="predicted"/>
<organism evidence="1 2">
    <name type="scientific">Campylobacter curvus (strain 525.92)</name>
    <dbReference type="NCBI Taxonomy" id="360105"/>
    <lineage>
        <taxon>Bacteria</taxon>
        <taxon>Pseudomonadati</taxon>
        <taxon>Campylobacterota</taxon>
        <taxon>Epsilonproteobacteria</taxon>
        <taxon>Campylobacterales</taxon>
        <taxon>Campylobacteraceae</taxon>
        <taxon>Campylobacter</taxon>
    </lineage>
</organism>
<accession>A7H0T8</accession>
<keyword evidence="2" id="KW-1185">Reference proteome</keyword>
<evidence type="ECO:0000313" key="1">
    <source>
        <dbReference type="EMBL" id="EAU00373.1"/>
    </source>
</evidence>
<name>A7H0T8_CAMC5</name>
<dbReference type="OrthoDB" id="5355353at2"/>
<gene>
    <name evidence="1" type="ORF">CCV52592_0027</name>
</gene>
<dbReference type="Proteomes" id="UP000006380">
    <property type="component" value="Chromosome"/>
</dbReference>
<dbReference type="KEGG" id="ccv:CCV52592_0027"/>
<protein>
    <submittedName>
        <fullName evidence="1">Uncharacterized protein</fullName>
    </submittedName>
</protein>
<evidence type="ECO:0000313" key="2">
    <source>
        <dbReference type="Proteomes" id="UP000006380"/>
    </source>
</evidence>
<dbReference type="STRING" id="360105.CCV52592_0027"/>